<dbReference type="Proteomes" id="UP000051861">
    <property type="component" value="Unassembled WGS sequence"/>
</dbReference>
<accession>A0A0S7Y6R5</accession>
<dbReference type="AlphaFoldDB" id="A0A0S7Y6R5"/>
<evidence type="ECO:0000313" key="2">
    <source>
        <dbReference type="Proteomes" id="UP000051861"/>
    </source>
</evidence>
<dbReference type="Gene3D" id="3.20.20.370">
    <property type="entry name" value="Glycoside hydrolase/deacetylase"/>
    <property type="match status" value="1"/>
</dbReference>
<organism evidence="1 2">
    <name type="scientific">candidate division WOR-1 bacterium DG_54_3</name>
    <dbReference type="NCBI Taxonomy" id="1703775"/>
    <lineage>
        <taxon>Bacteria</taxon>
        <taxon>Bacillati</taxon>
        <taxon>Saganbacteria</taxon>
    </lineage>
</organism>
<dbReference type="GO" id="GO:0005975">
    <property type="term" value="P:carbohydrate metabolic process"/>
    <property type="evidence" value="ECO:0007669"/>
    <property type="project" value="InterPro"/>
</dbReference>
<proteinExistence type="predicted"/>
<dbReference type="EMBL" id="LIZX01000006">
    <property type="protein sequence ID" value="KPJ70127.1"/>
    <property type="molecule type" value="Genomic_DNA"/>
</dbReference>
<sequence length="341" mass="39658">MEKTIYVIIGCDADPDRDYFVRDIPPDSLSWRGMLEGIPRTKDKLQKLTDSDGNPPVFTWNLRVDHQIKGVYGAYNHILTTHTNFLLELEKNGDELAWHPHFWCYDEKRKAWYQNYQDTDWQVKMLKEACAAYQEVLPGRARTVRMGWSYHNNRTFATLDKLGVEVDISGIPGLRILPQKKRARLSNFYDWSITPNKPFYPSTADYRREAKEGEKSFSVLEVPNFMAKSFFWGMLSGLVLARKMKDMKQIGYALSKAAYMSTITGKPILFRPMLAQMKKNLKVDDKVIYSSLLHPDELIENIHPVYSLENLEENTRSILELADSMQSKVKYIRACQTKDYV</sequence>
<dbReference type="SUPFAM" id="SSF88713">
    <property type="entry name" value="Glycoside hydrolase/deacetylase"/>
    <property type="match status" value="1"/>
</dbReference>
<gene>
    <name evidence="1" type="ORF">AMJ44_00725</name>
</gene>
<reference evidence="1 2" key="1">
    <citation type="journal article" date="2015" name="Microbiome">
        <title>Genomic resolution of linkages in carbon, nitrogen, and sulfur cycling among widespread estuary sediment bacteria.</title>
        <authorList>
            <person name="Baker B.J."/>
            <person name="Lazar C.S."/>
            <person name="Teske A.P."/>
            <person name="Dick G.J."/>
        </authorList>
    </citation>
    <scope>NUCLEOTIDE SEQUENCE [LARGE SCALE GENOMIC DNA]</scope>
    <source>
        <strain evidence="1">DG_54_3</strain>
    </source>
</reference>
<name>A0A0S7Y6R5_UNCSA</name>
<evidence type="ECO:0000313" key="1">
    <source>
        <dbReference type="EMBL" id="KPJ70127.1"/>
    </source>
</evidence>
<dbReference type="InterPro" id="IPR011330">
    <property type="entry name" value="Glyco_hydro/deAcase_b/a-brl"/>
</dbReference>
<comment type="caution">
    <text evidence="1">The sequence shown here is derived from an EMBL/GenBank/DDBJ whole genome shotgun (WGS) entry which is preliminary data.</text>
</comment>
<protein>
    <submittedName>
        <fullName evidence="1">Uncharacterized protein</fullName>
    </submittedName>
</protein>